<dbReference type="Proteomes" id="UP000032522">
    <property type="component" value="Unassembled WGS sequence"/>
</dbReference>
<dbReference type="GO" id="GO:0005886">
    <property type="term" value="C:plasma membrane"/>
    <property type="evidence" value="ECO:0007669"/>
    <property type="project" value="UniProtKB-SubCell"/>
</dbReference>
<gene>
    <name evidence="10" type="ORF">LG52_1201</name>
</gene>
<reference evidence="10 11" key="1">
    <citation type="submission" date="2015-01" db="EMBL/GenBank/DDBJ databases">
        <authorList>
            <person name="Filippidou S."/>
            <person name="Jeanneret N."/>
            <person name="Russel-Delif L."/>
            <person name="Junier T."/>
            <person name="Wunderlin T."/>
            <person name="Molina V."/>
            <person name="Johnson S.L."/>
            <person name="Davenport K.W."/>
            <person name="Chain P.S."/>
            <person name="Dorador C."/>
            <person name="Junier P."/>
        </authorList>
    </citation>
    <scope>NUCLEOTIDE SEQUENCE [LARGE SCALE GENOMIC DNA]</scope>
    <source>
        <strain evidence="10 11">Et7/4</strain>
    </source>
</reference>
<proteinExistence type="inferred from homology"/>
<feature type="transmembrane region" description="Helical" evidence="7">
    <location>
        <begin position="58"/>
        <end position="78"/>
    </location>
</feature>
<evidence type="ECO:0000256" key="7">
    <source>
        <dbReference type="SAM" id="Phobius"/>
    </source>
</evidence>
<keyword evidence="4 7" id="KW-0812">Transmembrane</keyword>
<dbReference type="PANTHER" id="PTHR34582">
    <property type="entry name" value="UPF0702 TRANSMEMBRANE PROTEIN YCAP"/>
    <property type="match status" value="1"/>
</dbReference>
<evidence type="ECO:0000256" key="6">
    <source>
        <dbReference type="ARBA" id="ARBA00023136"/>
    </source>
</evidence>
<dbReference type="AlphaFoldDB" id="A0A0D8BSU4"/>
<comment type="similarity">
    <text evidence="2">Belongs to the UPF0702 family.</text>
</comment>
<evidence type="ECO:0000256" key="2">
    <source>
        <dbReference type="ARBA" id="ARBA00006448"/>
    </source>
</evidence>
<protein>
    <recommendedName>
        <fullName evidence="12">DUF421 domain-containing protein</fullName>
    </recommendedName>
</protein>
<name>A0A0D8BSU4_GEOKU</name>
<dbReference type="RefSeq" id="WP_044731293.1">
    <property type="nucleotide sequence ID" value="NZ_JYBP01000003.1"/>
</dbReference>
<feature type="domain" description="YetF-like N-terminal transmembrane" evidence="9">
    <location>
        <begin position="4"/>
        <end position="77"/>
    </location>
</feature>
<dbReference type="PANTHER" id="PTHR34582:SF5">
    <property type="entry name" value="UPF0702 TRANSMEMBRANE PROTEIN YETF"/>
    <property type="match status" value="1"/>
</dbReference>
<evidence type="ECO:0000256" key="3">
    <source>
        <dbReference type="ARBA" id="ARBA00022475"/>
    </source>
</evidence>
<evidence type="ECO:0000256" key="4">
    <source>
        <dbReference type="ARBA" id="ARBA00022692"/>
    </source>
</evidence>
<evidence type="ECO:0000256" key="5">
    <source>
        <dbReference type="ARBA" id="ARBA00022989"/>
    </source>
</evidence>
<comment type="subcellular location">
    <subcellularLocation>
        <location evidence="1">Cell membrane</location>
        <topology evidence="1">Multi-pass membrane protein</topology>
    </subcellularLocation>
</comment>
<comment type="caution">
    <text evidence="10">The sequence shown here is derived from an EMBL/GenBank/DDBJ whole genome shotgun (WGS) entry which is preliminary data.</text>
</comment>
<dbReference type="InterPro" id="IPR048454">
    <property type="entry name" value="YetF_N"/>
</dbReference>
<dbReference type="OrthoDB" id="1076133at2"/>
<organism evidence="10 11">
    <name type="scientific">Geobacillus kaustophilus</name>
    <dbReference type="NCBI Taxonomy" id="1462"/>
    <lineage>
        <taxon>Bacteria</taxon>
        <taxon>Bacillati</taxon>
        <taxon>Bacillota</taxon>
        <taxon>Bacilli</taxon>
        <taxon>Bacillales</taxon>
        <taxon>Anoxybacillaceae</taxon>
        <taxon>Geobacillus</taxon>
        <taxon>Geobacillus thermoleovorans group</taxon>
    </lineage>
</organism>
<dbReference type="Pfam" id="PF20730">
    <property type="entry name" value="YetF_N"/>
    <property type="match status" value="1"/>
</dbReference>
<sequence>MKWLHLTIELAAGFILLFAVVKIAGKKLISQMSPFTFISAIVLGELLGNALYDDHIHLWYILYSITLWGAMLMTVEYASQKWLSFRLWSEGKPTALIRNGVIDYEALKKSRLTLNQLQSLLRKHETFSIREVAFCFLEADGEISVLKKAHYQKTTREDFQLPPHPVHVPVTLIRDGQLLADELAELGKTEQWMAAELQKQGIISLKDVLIAEWLEGDGLFVQTYQPAERQRPTRRQTASK</sequence>
<evidence type="ECO:0000259" key="8">
    <source>
        <dbReference type="Pfam" id="PF04239"/>
    </source>
</evidence>
<dbReference type="InterPro" id="IPR023090">
    <property type="entry name" value="UPF0702_alpha/beta_dom_sf"/>
</dbReference>
<accession>A0A0D8BSU4</accession>
<evidence type="ECO:0008006" key="12">
    <source>
        <dbReference type="Google" id="ProtNLM"/>
    </source>
</evidence>
<dbReference type="EMBL" id="JYBP01000003">
    <property type="protein sequence ID" value="KJE27258.1"/>
    <property type="molecule type" value="Genomic_DNA"/>
</dbReference>
<feature type="transmembrane region" description="Helical" evidence="7">
    <location>
        <begin position="6"/>
        <end position="25"/>
    </location>
</feature>
<dbReference type="Pfam" id="PF04239">
    <property type="entry name" value="DUF421"/>
    <property type="match status" value="1"/>
</dbReference>
<evidence type="ECO:0000259" key="9">
    <source>
        <dbReference type="Pfam" id="PF20730"/>
    </source>
</evidence>
<keyword evidence="3" id="KW-1003">Cell membrane</keyword>
<dbReference type="PATRIC" id="fig|1462.6.peg.1391"/>
<feature type="domain" description="YetF C-terminal" evidence="8">
    <location>
        <begin position="80"/>
        <end position="213"/>
    </location>
</feature>
<evidence type="ECO:0000313" key="11">
    <source>
        <dbReference type="Proteomes" id="UP000032522"/>
    </source>
</evidence>
<dbReference type="Gene3D" id="3.30.240.20">
    <property type="entry name" value="bsu07140 like domains"/>
    <property type="match status" value="2"/>
</dbReference>
<keyword evidence="6 7" id="KW-0472">Membrane</keyword>
<keyword evidence="5 7" id="KW-1133">Transmembrane helix</keyword>
<evidence type="ECO:0000313" key="10">
    <source>
        <dbReference type="EMBL" id="KJE27258.1"/>
    </source>
</evidence>
<evidence type="ECO:0000256" key="1">
    <source>
        <dbReference type="ARBA" id="ARBA00004651"/>
    </source>
</evidence>
<feature type="transmembrane region" description="Helical" evidence="7">
    <location>
        <begin position="32"/>
        <end position="52"/>
    </location>
</feature>
<dbReference type="InterPro" id="IPR007353">
    <property type="entry name" value="DUF421"/>
</dbReference>